<name>A0ACC0YK45_9ROSI</name>
<comment type="caution">
    <text evidence="1">The sequence shown here is derived from an EMBL/GenBank/DDBJ whole genome shotgun (WGS) entry which is preliminary data.</text>
</comment>
<evidence type="ECO:0000313" key="2">
    <source>
        <dbReference type="Proteomes" id="UP001163603"/>
    </source>
</evidence>
<evidence type="ECO:0000313" key="1">
    <source>
        <dbReference type="EMBL" id="KAJ0038644.1"/>
    </source>
</evidence>
<gene>
    <name evidence="1" type="ORF">Pint_23628</name>
</gene>
<protein>
    <submittedName>
        <fullName evidence="1">Uncharacterized protein</fullName>
    </submittedName>
</protein>
<keyword evidence="2" id="KW-1185">Reference proteome</keyword>
<proteinExistence type="predicted"/>
<reference evidence="2" key="1">
    <citation type="journal article" date="2023" name="G3 (Bethesda)">
        <title>Genome assembly and association tests identify interacting loci associated with vigor, precocity, and sex in interspecific pistachio rootstocks.</title>
        <authorList>
            <person name="Palmer W."/>
            <person name="Jacygrad E."/>
            <person name="Sagayaradj S."/>
            <person name="Cavanaugh K."/>
            <person name="Han R."/>
            <person name="Bertier L."/>
            <person name="Beede B."/>
            <person name="Kafkas S."/>
            <person name="Golino D."/>
            <person name="Preece J."/>
            <person name="Michelmore R."/>
        </authorList>
    </citation>
    <scope>NUCLEOTIDE SEQUENCE [LARGE SCALE GENOMIC DNA]</scope>
</reference>
<organism evidence="1 2">
    <name type="scientific">Pistacia integerrima</name>
    <dbReference type="NCBI Taxonomy" id="434235"/>
    <lineage>
        <taxon>Eukaryota</taxon>
        <taxon>Viridiplantae</taxon>
        <taxon>Streptophyta</taxon>
        <taxon>Embryophyta</taxon>
        <taxon>Tracheophyta</taxon>
        <taxon>Spermatophyta</taxon>
        <taxon>Magnoliopsida</taxon>
        <taxon>eudicotyledons</taxon>
        <taxon>Gunneridae</taxon>
        <taxon>Pentapetalae</taxon>
        <taxon>rosids</taxon>
        <taxon>malvids</taxon>
        <taxon>Sapindales</taxon>
        <taxon>Anacardiaceae</taxon>
        <taxon>Pistacia</taxon>
    </lineage>
</organism>
<dbReference type="EMBL" id="CM047741">
    <property type="protein sequence ID" value="KAJ0038644.1"/>
    <property type="molecule type" value="Genomic_DNA"/>
</dbReference>
<accession>A0ACC0YK45</accession>
<dbReference type="Proteomes" id="UP001163603">
    <property type="component" value="Chromosome 6"/>
</dbReference>
<sequence length="295" mass="33794">MENGFTSSPRNDTFNPAGLRVLVVDDDPTWLKILEKMLKKCSYEVTTCGLARDALSLLRERKDGYDIVISDVNMAGMDGFKLLEHVGLEMDLPVIMMSVDGETSRVMKGVQHGACDYLLKPIRMKELRNIWQHVLRKRIHEIRDIECLEGFETIQMSRNISDQSDDGHLLTGEDLTSIKKRKDFENKHEDKDYGDPSSTKKARVVWSVDLHQKFVKAVNRIGFDKVGPKKILDLMNVAWLTRENVASHLQLLSILHLGNLKVNLLSWKKTIRETDVQKFQVGGELKTEESYLIKI</sequence>